<name>A0A4R6U9Z9_9GAMM</name>
<keyword evidence="11 12" id="KW-0456">Lyase</keyword>
<keyword evidence="10 12" id="KW-0057">Aromatic amino acid biosynthesis</keyword>
<gene>
    <name evidence="12" type="primary">aroC</name>
    <name evidence="14" type="ORF">DFQ45_10122</name>
</gene>
<evidence type="ECO:0000256" key="5">
    <source>
        <dbReference type="ARBA" id="ARBA00022605"/>
    </source>
</evidence>
<evidence type="ECO:0000256" key="2">
    <source>
        <dbReference type="ARBA" id="ARBA00008014"/>
    </source>
</evidence>
<evidence type="ECO:0000256" key="8">
    <source>
        <dbReference type="ARBA" id="ARBA00022827"/>
    </source>
</evidence>
<dbReference type="GO" id="GO:0004107">
    <property type="term" value="F:chorismate synthase activity"/>
    <property type="evidence" value="ECO:0007669"/>
    <property type="project" value="UniProtKB-UniRule"/>
</dbReference>
<comment type="subunit">
    <text evidence="3 12">Homotetramer.</text>
</comment>
<comment type="caution">
    <text evidence="14">The sequence shown here is derived from an EMBL/GenBank/DDBJ whole genome shotgun (WGS) entry which is preliminary data.</text>
</comment>
<feature type="binding site" evidence="12">
    <location>
        <begin position="125"/>
        <end position="127"/>
    </location>
    <ligand>
        <name>FMN</name>
        <dbReference type="ChEBI" id="CHEBI:58210"/>
    </ligand>
</feature>
<reference evidence="14 15" key="1">
    <citation type="submission" date="2019-03" db="EMBL/GenBank/DDBJ databases">
        <title>Genomic Encyclopedia of Type Strains, Phase IV (KMG-IV): sequencing the most valuable type-strain genomes for metagenomic binning, comparative biology and taxonomic classification.</title>
        <authorList>
            <person name="Goeker M."/>
        </authorList>
    </citation>
    <scope>NUCLEOTIDE SEQUENCE [LARGE SCALE GENOMIC DNA]</scope>
    <source>
        <strain evidence="14 15">DSM 28679</strain>
    </source>
</reference>
<dbReference type="SUPFAM" id="SSF103263">
    <property type="entry name" value="Chorismate synthase, AroC"/>
    <property type="match status" value="1"/>
</dbReference>
<evidence type="ECO:0000256" key="1">
    <source>
        <dbReference type="ARBA" id="ARBA00005044"/>
    </source>
</evidence>
<dbReference type="Proteomes" id="UP000294575">
    <property type="component" value="Unassembled WGS sequence"/>
</dbReference>
<comment type="catalytic activity">
    <reaction evidence="12 13">
        <text>5-O-(1-carboxyvinyl)-3-phosphoshikimate = chorismate + phosphate</text>
        <dbReference type="Rhea" id="RHEA:21020"/>
        <dbReference type="ChEBI" id="CHEBI:29748"/>
        <dbReference type="ChEBI" id="CHEBI:43474"/>
        <dbReference type="ChEBI" id="CHEBI:57701"/>
        <dbReference type="EC" id="4.2.3.5"/>
    </reaction>
</comment>
<keyword evidence="7 12" id="KW-0288">FMN</keyword>
<evidence type="ECO:0000313" key="14">
    <source>
        <dbReference type="EMBL" id="TDQ39894.1"/>
    </source>
</evidence>
<dbReference type="AlphaFoldDB" id="A0A4R6U9Z9"/>
<evidence type="ECO:0000256" key="10">
    <source>
        <dbReference type="ARBA" id="ARBA00023141"/>
    </source>
</evidence>
<organism evidence="14 15">
    <name type="scientific">Thiopseudomonas denitrificans</name>
    <dbReference type="NCBI Taxonomy" id="1501432"/>
    <lineage>
        <taxon>Bacteria</taxon>
        <taxon>Pseudomonadati</taxon>
        <taxon>Pseudomonadota</taxon>
        <taxon>Gammaproteobacteria</taxon>
        <taxon>Pseudomonadales</taxon>
        <taxon>Pseudomonadaceae</taxon>
        <taxon>Thiopseudomonas</taxon>
    </lineage>
</organism>
<comment type="pathway">
    <text evidence="1 12 13">Metabolic intermediate biosynthesis; chorismate biosynthesis; chorismate from D-erythrose 4-phosphate and phosphoenolpyruvate: step 7/7.</text>
</comment>
<dbReference type="GO" id="GO:0009073">
    <property type="term" value="P:aromatic amino acid family biosynthetic process"/>
    <property type="evidence" value="ECO:0007669"/>
    <property type="project" value="UniProtKB-KW"/>
</dbReference>
<dbReference type="InterPro" id="IPR000453">
    <property type="entry name" value="Chorismate_synth"/>
</dbReference>
<dbReference type="OrthoDB" id="9771806at2"/>
<dbReference type="InterPro" id="IPR020541">
    <property type="entry name" value="Chorismate_synthase_CS"/>
</dbReference>
<dbReference type="HAMAP" id="MF_00300">
    <property type="entry name" value="Chorismate_synth"/>
    <property type="match status" value="1"/>
</dbReference>
<comment type="cofactor">
    <cofactor evidence="12 13">
        <name>FMNH2</name>
        <dbReference type="ChEBI" id="CHEBI:57618"/>
    </cofactor>
    <text evidence="12 13">Reduced FMN (FMNH(2)).</text>
</comment>
<evidence type="ECO:0000313" key="15">
    <source>
        <dbReference type="Proteomes" id="UP000294575"/>
    </source>
</evidence>
<feature type="binding site" evidence="12">
    <location>
        <position position="277"/>
    </location>
    <ligand>
        <name>FMN</name>
        <dbReference type="ChEBI" id="CHEBI:58210"/>
    </ligand>
</feature>
<keyword evidence="5 12" id="KW-0028">Amino-acid biosynthesis</keyword>
<dbReference type="Pfam" id="PF01264">
    <property type="entry name" value="Chorismate_synt"/>
    <property type="match status" value="1"/>
</dbReference>
<dbReference type="GO" id="GO:0009423">
    <property type="term" value="P:chorismate biosynthetic process"/>
    <property type="evidence" value="ECO:0007669"/>
    <property type="project" value="UniProtKB-UniRule"/>
</dbReference>
<comment type="function">
    <text evidence="12">Catalyzes the anti-1,4-elimination of the C-3 phosphate and the C-6 proR hydrogen from 5-enolpyruvylshikimate-3-phosphate (EPSP) to yield chorismate, which is the branch point compound that serves as the starting substrate for the three terminal pathways of aromatic amino acid biosynthesis. This reaction introduces a second double bond into the aromatic ring system.</text>
</comment>
<dbReference type="CDD" id="cd07304">
    <property type="entry name" value="Chorismate_synthase"/>
    <property type="match status" value="1"/>
</dbReference>
<evidence type="ECO:0000256" key="13">
    <source>
        <dbReference type="RuleBase" id="RU000605"/>
    </source>
</evidence>
<sequence>MSGNTFGKLFTVTTAGESHGPGLMAIVDGCPPGLPLAAEDLQQDLDRRKPGTSRHTTQRQEADEVEILSGVFEGITTGCPIGLLIRNTDQRSKDYSAIKDLFRPAHADYGYHHKYGLRDYRGGGRSSARETAMRVAAGAIAKKWLATQGIQVRGYMSQLGPIGIPFESWDEVHNNAFFSPCAGKVPELEAYMDQLRRDQDSVGAKITVVAEGVMPGLGEPVFDRLDAELAHALMSINAVKGVEIGDGFASVTQRGTEHRDEMTPEGFLSNHAGGILGGISSGQPIVAHIALKPTSSITVPGRTITVDGEPVEMITKGRHDPCVGIRATPIAEAMMALVLMDHCLRHRAQNADVQVSTPVLPQL</sequence>
<evidence type="ECO:0000256" key="6">
    <source>
        <dbReference type="ARBA" id="ARBA00022630"/>
    </source>
</evidence>
<dbReference type="PROSITE" id="PS00789">
    <property type="entry name" value="CHORISMATE_SYNTHASE_3"/>
    <property type="match status" value="1"/>
</dbReference>
<dbReference type="EC" id="4.2.3.5" evidence="4 12"/>
<dbReference type="PANTHER" id="PTHR21085">
    <property type="entry name" value="CHORISMATE SYNTHASE"/>
    <property type="match status" value="1"/>
</dbReference>
<feature type="binding site" evidence="12">
    <location>
        <begin position="292"/>
        <end position="296"/>
    </location>
    <ligand>
        <name>FMN</name>
        <dbReference type="ChEBI" id="CHEBI:58210"/>
    </ligand>
</feature>
<evidence type="ECO:0000256" key="7">
    <source>
        <dbReference type="ARBA" id="ARBA00022643"/>
    </source>
</evidence>
<evidence type="ECO:0000256" key="9">
    <source>
        <dbReference type="ARBA" id="ARBA00022857"/>
    </source>
</evidence>
<feature type="binding site" evidence="12">
    <location>
        <position position="48"/>
    </location>
    <ligand>
        <name>NADP(+)</name>
        <dbReference type="ChEBI" id="CHEBI:58349"/>
    </ligand>
</feature>
<keyword evidence="15" id="KW-1185">Reference proteome</keyword>
<keyword evidence="6 12" id="KW-0285">Flavoprotein</keyword>
<evidence type="ECO:0000256" key="12">
    <source>
        <dbReference type="HAMAP-Rule" id="MF_00300"/>
    </source>
</evidence>
<feature type="binding site" evidence="12">
    <location>
        <position position="54"/>
    </location>
    <ligand>
        <name>NADP(+)</name>
        <dbReference type="ChEBI" id="CHEBI:58349"/>
    </ligand>
</feature>
<dbReference type="GO" id="GO:0010181">
    <property type="term" value="F:FMN binding"/>
    <property type="evidence" value="ECO:0007669"/>
    <property type="project" value="TreeGrafter"/>
</dbReference>
<dbReference type="EMBL" id="SNYK01000001">
    <property type="protein sequence ID" value="TDQ39894.1"/>
    <property type="molecule type" value="Genomic_DNA"/>
</dbReference>
<dbReference type="RefSeq" id="WP_101496545.1">
    <property type="nucleotide sequence ID" value="NZ_LNJZ01000006.1"/>
</dbReference>
<evidence type="ECO:0000256" key="11">
    <source>
        <dbReference type="ARBA" id="ARBA00023239"/>
    </source>
</evidence>
<dbReference type="Gene3D" id="3.60.150.10">
    <property type="entry name" value="Chorismate synthase AroC"/>
    <property type="match status" value="1"/>
</dbReference>
<feature type="binding site" evidence="12">
    <location>
        <position position="318"/>
    </location>
    <ligand>
        <name>FMN</name>
        <dbReference type="ChEBI" id="CHEBI:58210"/>
    </ligand>
</feature>
<dbReference type="NCBIfam" id="NF003793">
    <property type="entry name" value="PRK05382.1"/>
    <property type="match status" value="1"/>
</dbReference>
<comment type="similarity">
    <text evidence="2 12 13">Belongs to the chorismate synthase family.</text>
</comment>
<dbReference type="NCBIfam" id="TIGR00033">
    <property type="entry name" value="aroC"/>
    <property type="match status" value="1"/>
</dbReference>
<dbReference type="FunFam" id="3.60.150.10:FF:000001">
    <property type="entry name" value="Chorismate synthase"/>
    <property type="match status" value="1"/>
</dbReference>
<dbReference type="PROSITE" id="PS00787">
    <property type="entry name" value="CHORISMATE_SYNTHASE_1"/>
    <property type="match status" value="1"/>
</dbReference>
<proteinExistence type="inferred from homology"/>
<accession>A0A4R6U9Z9</accession>
<dbReference type="PROSITE" id="PS00788">
    <property type="entry name" value="CHORISMATE_SYNTHASE_2"/>
    <property type="match status" value="1"/>
</dbReference>
<feature type="binding site" evidence="12">
    <location>
        <begin position="237"/>
        <end position="238"/>
    </location>
    <ligand>
        <name>FMN</name>
        <dbReference type="ChEBI" id="CHEBI:58210"/>
    </ligand>
</feature>
<evidence type="ECO:0000256" key="3">
    <source>
        <dbReference type="ARBA" id="ARBA00011881"/>
    </source>
</evidence>
<keyword evidence="8 12" id="KW-0274">FAD</keyword>
<dbReference type="GO" id="GO:0005829">
    <property type="term" value="C:cytosol"/>
    <property type="evidence" value="ECO:0007669"/>
    <property type="project" value="TreeGrafter"/>
</dbReference>
<dbReference type="GO" id="GO:0008652">
    <property type="term" value="P:amino acid biosynthetic process"/>
    <property type="evidence" value="ECO:0007669"/>
    <property type="project" value="UniProtKB-KW"/>
</dbReference>
<dbReference type="PIRSF" id="PIRSF001456">
    <property type="entry name" value="Chorismate_synth"/>
    <property type="match status" value="1"/>
</dbReference>
<protein>
    <recommendedName>
        <fullName evidence="4 12">Chorismate synthase</fullName>
        <shortName evidence="12">CS</shortName>
        <ecNumber evidence="4 12">4.2.3.5</ecNumber>
    </recommendedName>
    <alternativeName>
        <fullName evidence="12">5-enolpyruvylshikimate-3-phosphate phospholyase</fullName>
    </alternativeName>
</protein>
<evidence type="ECO:0000256" key="4">
    <source>
        <dbReference type="ARBA" id="ARBA00013036"/>
    </source>
</evidence>
<dbReference type="PANTHER" id="PTHR21085:SF0">
    <property type="entry name" value="CHORISMATE SYNTHASE"/>
    <property type="match status" value="1"/>
</dbReference>
<keyword evidence="9 12" id="KW-0521">NADP</keyword>
<dbReference type="UniPathway" id="UPA00053">
    <property type="reaction ID" value="UER00090"/>
</dbReference>
<dbReference type="InterPro" id="IPR035904">
    <property type="entry name" value="Chorismate_synth_AroC_sf"/>
</dbReference>